<organism evidence="2 3">
    <name type="scientific">Canna indica</name>
    <name type="common">Indian-shot</name>
    <dbReference type="NCBI Taxonomy" id="4628"/>
    <lineage>
        <taxon>Eukaryota</taxon>
        <taxon>Viridiplantae</taxon>
        <taxon>Streptophyta</taxon>
        <taxon>Embryophyta</taxon>
        <taxon>Tracheophyta</taxon>
        <taxon>Spermatophyta</taxon>
        <taxon>Magnoliopsida</taxon>
        <taxon>Liliopsida</taxon>
        <taxon>Zingiberales</taxon>
        <taxon>Cannaceae</taxon>
        <taxon>Canna</taxon>
    </lineage>
</organism>
<sequence length="95" mass="10548">MLTVLANGLLFELSLPLNFLGSVYRETRQSLIDIKAMFELLELSDSAIDPSIPKLVIQPPSQGKLSQKVTAKHSRGSNIEMKRGEWLCPKLPDLA</sequence>
<dbReference type="Proteomes" id="UP001327560">
    <property type="component" value="Chromosome 5"/>
</dbReference>
<proteinExistence type="predicted"/>
<reference evidence="2 3" key="1">
    <citation type="submission" date="2023-10" db="EMBL/GenBank/DDBJ databases">
        <title>Chromosome-scale genome assembly provides insights into flower coloration mechanisms of Canna indica.</title>
        <authorList>
            <person name="Li C."/>
        </authorList>
    </citation>
    <scope>NUCLEOTIDE SEQUENCE [LARGE SCALE GENOMIC DNA]</scope>
    <source>
        <tissue evidence="2">Flower</tissue>
    </source>
</reference>
<dbReference type="EMBL" id="CP136894">
    <property type="protein sequence ID" value="WOL07235.1"/>
    <property type="molecule type" value="Genomic_DNA"/>
</dbReference>
<keyword evidence="1" id="KW-0732">Signal</keyword>
<evidence type="ECO:0000256" key="1">
    <source>
        <dbReference type="SAM" id="SignalP"/>
    </source>
</evidence>
<keyword evidence="3" id="KW-1185">Reference proteome</keyword>
<evidence type="ECO:0000313" key="3">
    <source>
        <dbReference type="Proteomes" id="UP001327560"/>
    </source>
</evidence>
<evidence type="ECO:0000313" key="2">
    <source>
        <dbReference type="EMBL" id="WOL07235.1"/>
    </source>
</evidence>
<dbReference type="AlphaFoldDB" id="A0AAQ3KH13"/>
<gene>
    <name evidence="2" type="ORF">Cni_G15974</name>
</gene>
<feature type="chain" id="PRO_5043047278" evidence="1">
    <location>
        <begin position="17"/>
        <end position="95"/>
    </location>
</feature>
<protein>
    <submittedName>
        <fullName evidence="2">ABCB7</fullName>
    </submittedName>
</protein>
<accession>A0AAQ3KH13</accession>
<feature type="signal peptide" evidence="1">
    <location>
        <begin position="1"/>
        <end position="16"/>
    </location>
</feature>
<name>A0AAQ3KH13_9LILI</name>